<dbReference type="PANTHER" id="PTHR35024">
    <property type="entry name" value="HYPOTHETICAL CYTOSOLIC PROTEIN"/>
    <property type="match status" value="1"/>
</dbReference>
<reference evidence="2 3" key="1">
    <citation type="submission" date="2016-11" db="EMBL/GenBank/DDBJ databases">
        <authorList>
            <person name="Manzoor S."/>
        </authorList>
    </citation>
    <scope>NUCLEOTIDE SEQUENCE [LARGE SCALE GENOMIC DNA]</scope>
    <source>
        <strain evidence="2">Clostridium ultunense strain Esp</strain>
    </source>
</reference>
<proteinExistence type="inferred from homology"/>
<dbReference type="InterPro" id="IPR007607">
    <property type="entry name" value="BacA/B"/>
</dbReference>
<dbReference type="PANTHER" id="PTHR35024:SF4">
    <property type="entry name" value="POLYMER-FORMING CYTOSKELETAL PROTEIN"/>
    <property type="match status" value="1"/>
</dbReference>
<gene>
    <name evidence="2" type="ORF">CUESP1_2929</name>
</gene>
<dbReference type="EMBL" id="LT669839">
    <property type="protein sequence ID" value="SHD78258.1"/>
    <property type="molecule type" value="Genomic_DNA"/>
</dbReference>
<dbReference type="Proteomes" id="UP000245423">
    <property type="component" value="Chromosome 1"/>
</dbReference>
<dbReference type="OrthoDB" id="9802488at2"/>
<name>M1YXX1_9FIRM</name>
<evidence type="ECO:0008006" key="4">
    <source>
        <dbReference type="Google" id="ProtNLM"/>
    </source>
</evidence>
<dbReference type="HOGENOM" id="CLU_072799_6_5_9"/>
<evidence type="ECO:0000256" key="1">
    <source>
        <dbReference type="ARBA" id="ARBA00044755"/>
    </source>
</evidence>
<keyword evidence="3" id="KW-1185">Reference proteome</keyword>
<dbReference type="Pfam" id="PF04519">
    <property type="entry name" value="Bactofilin"/>
    <property type="match status" value="1"/>
</dbReference>
<organism evidence="2 3">
    <name type="scientific">[Clostridium] ultunense Esp</name>
    <dbReference type="NCBI Taxonomy" id="1288971"/>
    <lineage>
        <taxon>Bacteria</taxon>
        <taxon>Bacillati</taxon>
        <taxon>Bacillota</taxon>
        <taxon>Tissierellia</taxon>
        <taxon>Tissierellales</taxon>
        <taxon>Tepidimicrobiaceae</taxon>
        <taxon>Schnuerera</taxon>
    </lineage>
</organism>
<evidence type="ECO:0000313" key="2">
    <source>
        <dbReference type="EMBL" id="SHD78258.1"/>
    </source>
</evidence>
<sequence>MFSKKVEKSMEIDSLIGENIKVIGKIEGKGNLRIDGVIEGDIDYEGDIIIGEAGNVKGNIHCYDISLAGVVEGNIKSPKKLTLHPTGRLMGDAEVSNLIVHENAFFQGSCKMTSKKAEKIDNNDKKIEKVK</sequence>
<evidence type="ECO:0000313" key="3">
    <source>
        <dbReference type="Proteomes" id="UP000245423"/>
    </source>
</evidence>
<comment type="similarity">
    <text evidence="1">Belongs to the bactofilin family.</text>
</comment>
<dbReference type="RefSeq" id="WP_005585388.1">
    <property type="nucleotide sequence ID" value="NZ_LT669839.1"/>
</dbReference>
<protein>
    <recommendedName>
        <fullName evidence="4">Integral membrane protein CcmA involved in cell shape determination</fullName>
    </recommendedName>
</protein>
<dbReference type="AlphaFoldDB" id="M1YXX1"/>
<accession>M1YXX1</accession>